<dbReference type="OrthoDB" id="21124at2759"/>
<feature type="region of interest" description="Disordered" evidence="5">
    <location>
        <begin position="1"/>
        <end position="205"/>
    </location>
</feature>
<dbReference type="PROSITE" id="PS51319">
    <property type="entry name" value="TFIIS_N"/>
    <property type="match status" value="1"/>
</dbReference>
<protein>
    <recommendedName>
        <fullName evidence="3">IWS1-like protein</fullName>
    </recommendedName>
</protein>
<dbReference type="GO" id="GO:0016973">
    <property type="term" value="P:poly(A)+ mRNA export from nucleus"/>
    <property type="evidence" value="ECO:0007669"/>
    <property type="project" value="TreeGrafter"/>
</dbReference>
<evidence type="ECO:0000259" key="6">
    <source>
        <dbReference type="PROSITE" id="PS51319"/>
    </source>
</evidence>
<evidence type="ECO:0000313" key="8">
    <source>
        <dbReference type="Proteomes" id="UP000494206"/>
    </source>
</evidence>
<comment type="caution">
    <text evidence="7">The sequence shown here is derived from an EMBL/GenBank/DDBJ whole genome shotgun (WGS) entry which is preliminary data.</text>
</comment>
<feature type="compositionally biased region" description="Acidic residues" evidence="5">
    <location>
        <begin position="164"/>
        <end position="182"/>
    </location>
</feature>
<dbReference type="InterPro" id="IPR051037">
    <property type="entry name" value="RNAPII_TF_IWS1"/>
</dbReference>
<dbReference type="InterPro" id="IPR035441">
    <property type="entry name" value="TFIIS/LEDGF_dom_sf"/>
</dbReference>
<evidence type="ECO:0000256" key="4">
    <source>
        <dbReference type="PROSITE-ProRule" id="PRU00649"/>
    </source>
</evidence>
<evidence type="ECO:0000256" key="3">
    <source>
        <dbReference type="ARBA" id="ARBA00068141"/>
    </source>
</evidence>
<dbReference type="InterPro" id="IPR017923">
    <property type="entry name" value="TFIIS_N"/>
</dbReference>
<dbReference type="EMBL" id="CADEPM010000008">
    <property type="protein sequence ID" value="CAB3409427.1"/>
    <property type="molecule type" value="Genomic_DNA"/>
</dbReference>
<dbReference type="AlphaFoldDB" id="A0A8S1F903"/>
<dbReference type="FunFam" id="1.20.930.10:FF:000021">
    <property type="entry name" value="IWS1-like protein"/>
    <property type="match status" value="1"/>
</dbReference>
<evidence type="ECO:0000256" key="1">
    <source>
        <dbReference type="ARBA" id="ARBA00023242"/>
    </source>
</evidence>
<dbReference type="GO" id="GO:0005634">
    <property type="term" value="C:nucleus"/>
    <property type="evidence" value="ECO:0007669"/>
    <property type="project" value="UniProtKB-SubCell"/>
</dbReference>
<dbReference type="Proteomes" id="UP000494206">
    <property type="component" value="Unassembled WGS sequence"/>
</dbReference>
<sequence>MSDQGSPRYDDYQQGEVPASPDPQSPYDDNYNAPESPDAAAQDLYKDDSAGEVLTEQQTQESAESPPLESPESPPPQEQEEQPSNTSSKRAVLESDDDEAGASNKRALIESDASDDERPAKKKVVMSDESDDDDEALKEKKAAELFGDDSDNDDDNAESKTNQDDEDGEHEFEEKEEQEETGEQQQPAGDSDDDDGVIRDDDDDRRNGGFEWDFDIMLKQKKAERKRRVRRHGKDGGIDIINDDDGTISYLVERMKSAAKADRASNGARKPAFQKVKLLPEVKAMMMRAGIVEALVDNGFMSAISEWLAPLPDKSLPALDIRITLLKLLHNPRFWKLDRSTLKQSGLGKAVMLLYKHPSETKENKMIANKLIGEWARPIFQLDTDYSTLTREERLHRDFERMPEVKKKKLKNFSINLNGEDDEREKRKPQIKEHADFETTSSGELRPGDKGYINRARVPKPSSRDYVVRPKWNVEGECKERKATGIRRYDQALREFQERTKKSKVSRAVCVSLEGRNLAI</sequence>
<feature type="compositionally biased region" description="Basic and acidic residues" evidence="5">
    <location>
        <begin position="196"/>
        <end position="205"/>
    </location>
</feature>
<evidence type="ECO:0000256" key="2">
    <source>
        <dbReference type="ARBA" id="ARBA00037992"/>
    </source>
</evidence>
<dbReference type="Pfam" id="PF08711">
    <property type="entry name" value="Med26"/>
    <property type="match status" value="1"/>
</dbReference>
<organism evidence="7 8">
    <name type="scientific">Caenorhabditis bovis</name>
    <dbReference type="NCBI Taxonomy" id="2654633"/>
    <lineage>
        <taxon>Eukaryota</taxon>
        <taxon>Metazoa</taxon>
        <taxon>Ecdysozoa</taxon>
        <taxon>Nematoda</taxon>
        <taxon>Chromadorea</taxon>
        <taxon>Rhabditida</taxon>
        <taxon>Rhabditina</taxon>
        <taxon>Rhabditomorpha</taxon>
        <taxon>Rhabditoidea</taxon>
        <taxon>Rhabditidae</taxon>
        <taxon>Peloderinae</taxon>
        <taxon>Caenorhabditis</taxon>
    </lineage>
</organism>
<comment type="similarity">
    <text evidence="2">Belongs to the IWS1 family.</text>
</comment>
<name>A0A8S1F903_9PELO</name>
<dbReference type="Gene3D" id="1.20.930.10">
    <property type="entry name" value="Conserved domain common to transcription factors TFIIS, elongin A, CRSP70"/>
    <property type="match status" value="1"/>
</dbReference>
<feature type="compositionally biased region" description="Basic and acidic residues" evidence="5">
    <location>
        <begin position="424"/>
        <end position="437"/>
    </location>
</feature>
<comment type="subcellular location">
    <subcellularLocation>
        <location evidence="4">Nucleus</location>
    </subcellularLocation>
</comment>
<dbReference type="PANTHER" id="PTHR46010">
    <property type="entry name" value="PROTEIN IWS1 HOMOLOG"/>
    <property type="match status" value="1"/>
</dbReference>
<evidence type="ECO:0000313" key="7">
    <source>
        <dbReference type="EMBL" id="CAB3409427.1"/>
    </source>
</evidence>
<feature type="compositionally biased region" description="Pro residues" evidence="5">
    <location>
        <begin position="68"/>
        <end position="77"/>
    </location>
</feature>
<accession>A0A8S1F903</accession>
<dbReference type="PANTHER" id="PTHR46010:SF1">
    <property type="entry name" value="PROTEIN IWS1 HOMOLOG"/>
    <property type="match status" value="1"/>
</dbReference>
<feature type="region of interest" description="Disordered" evidence="5">
    <location>
        <begin position="418"/>
        <end position="460"/>
    </location>
</feature>
<feature type="compositionally biased region" description="Acidic residues" evidence="5">
    <location>
        <begin position="146"/>
        <end position="156"/>
    </location>
</feature>
<proteinExistence type="inferred from homology"/>
<reference evidence="7 8" key="1">
    <citation type="submission" date="2020-04" db="EMBL/GenBank/DDBJ databases">
        <authorList>
            <person name="Laetsch R D."/>
            <person name="Stevens L."/>
            <person name="Kumar S."/>
            <person name="Blaxter L. M."/>
        </authorList>
    </citation>
    <scope>NUCLEOTIDE SEQUENCE [LARGE SCALE GENOMIC DNA]</scope>
</reference>
<keyword evidence="1 4" id="KW-0539">Nucleus</keyword>
<evidence type="ECO:0000256" key="5">
    <source>
        <dbReference type="SAM" id="MobiDB-lite"/>
    </source>
</evidence>
<feature type="domain" description="TFIIS N-terminal" evidence="6">
    <location>
        <begin position="302"/>
        <end position="382"/>
    </location>
</feature>
<keyword evidence="8" id="KW-1185">Reference proteome</keyword>
<gene>
    <name evidence="7" type="ORF">CBOVIS_LOCUS11082</name>
</gene>